<evidence type="ECO:0000313" key="2">
    <source>
        <dbReference type="EMBL" id="CAI9732567.1"/>
    </source>
</evidence>
<protein>
    <submittedName>
        <fullName evidence="2">Uncharacterized protein</fullName>
    </submittedName>
</protein>
<dbReference type="Proteomes" id="UP001162480">
    <property type="component" value="Chromosome 14"/>
</dbReference>
<feature type="compositionally biased region" description="Basic and acidic residues" evidence="1">
    <location>
        <begin position="1"/>
        <end position="13"/>
    </location>
</feature>
<dbReference type="EMBL" id="OX597827">
    <property type="protein sequence ID" value="CAI9732567.1"/>
    <property type="molecule type" value="Genomic_DNA"/>
</dbReference>
<organism evidence="2 3">
    <name type="scientific">Octopus vulgaris</name>
    <name type="common">Common octopus</name>
    <dbReference type="NCBI Taxonomy" id="6645"/>
    <lineage>
        <taxon>Eukaryota</taxon>
        <taxon>Metazoa</taxon>
        <taxon>Spiralia</taxon>
        <taxon>Lophotrochozoa</taxon>
        <taxon>Mollusca</taxon>
        <taxon>Cephalopoda</taxon>
        <taxon>Coleoidea</taxon>
        <taxon>Octopodiformes</taxon>
        <taxon>Octopoda</taxon>
        <taxon>Incirrata</taxon>
        <taxon>Octopodidae</taxon>
        <taxon>Octopus</taxon>
    </lineage>
</organism>
<sequence>MLRFRYRPEDDANFKPPLQGPRKLVQIKIPARSPTGKQENKNNVNSSAQTSANLVDVNKTQKSGTSSLPQQTESPGTGSNESKDQQSPLPPETPSKTIYHAQPFTKLTPKIFPDSINMAVDVCKNVSTSHMSSRDNNILKSSLHPTTGSDQNIPTAKCLENPEKQPTNLRQDSNTHNYNDTFNNMSTLLQIAVAPTVPRRKSCFSISPTITPSTESSCIPACSPSPVTMETKLPSHHIQPQDISTGGQQKEQLQKVTTSKCTWSKITGLLCSKGLYSIQTDVLGSWSNLRVYVSTGATFSDVWKLSI</sequence>
<dbReference type="AlphaFoldDB" id="A0AA36BF64"/>
<feature type="compositionally biased region" description="Polar residues" evidence="1">
    <location>
        <begin position="129"/>
        <end position="154"/>
    </location>
</feature>
<feature type="region of interest" description="Disordered" evidence="1">
    <location>
        <begin position="1"/>
        <end position="97"/>
    </location>
</feature>
<reference evidence="2" key="1">
    <citation type="submission" date="2023-08" db="EMBL/GenBank/DDBJ databases">
        <authorList>
            <person name="Alioto T."/>
            <person name="Alioto T."/>
            <person name="Gomez Garrido J."/>
        </authorList>
    </citation>
    <scope>NUCLEOTIDE SEQUENCE</scope>
</reference>
<proteinExistence type="predicted"/>
<evidence type="ECO:0000313" key="3">
    <source>
        <dbReference type="Proteomes" id="UP001162480"/>
    </source>
</evidence>
<keyword evidence="3" id="KW-1185">Reference proteome</keyword>
<accession>A0AA36BF64</accession>
<name>A0AA36BF64_OCTVU</name>
<feature type="region of interest" description="Disordered" evidence="1">
    <location>
        <begin position="129"/>
        <end position="177"/>
    </location>
</feature>
<evidence type="ECO:0000256" key="1">
    <source>
        <dbReference type="SAM" id="MobiDB-lite"/>
    </source>
</evidence>
<feature type="compositionally biased region" description="Polar residues" evidence="1">
    <location>
        <begin position="35"/>
        <end position="80"/>
    </location>
</feature>
<gene>
    <name evidence="2" type="ORF">OCTVUL_1B006674</name>
</gene>
<feature type="compositionally biased region" description="Polar residues" evidence="1">
    <location>
        <begin position="164"/>
        <end position="177"/>
    </location>
</feature>